<dbReference type="AlphaFoldDB" id="A0A8D8LEA5"/>
<reference evidence="1" key="1">
    <citation type="submission" date="2021-05" db="EMBL/GenBank/DDBJ databases">
        <authorList>
            <person name="Alioto T."/>
            <person name="Alioto T."/>
            <person name="Gomez Garrido J."/>
        </authorList>
    </citation>
    <scope>NUCLEOTIDE SEQUENCE</scope>
</reference>
<accession>A0A8D8LEA5</accession>
<name>A0A8D8LEA5_9HEMI</name>
<dbReference type="EMBL" id="HBUF01008324">
    <property type="protein sequence ID" value="CAG6607511.1"/>
    <property type="molecule type" value="Transcribed_RNA"/>
</dbReference>
<organism evidence="1">
    <name type="scientific">Cacopsylla melanoneura</name>
    <dbReference type="NCBI Taxonomy" id="428564"/>
    <lineage>
        <taxon>Eukaryota</taxon>
        <taxon>Metazoa</taxon>
        <taxon>Ecdysozoa</taxon>
        <taxon>Arthropoda</taxon>
        <taxon>Hexapoda</taxon>
        <taxon>Insecta</taxon>
        <taxon>Pterygota</taxon>
        <taxon>Neoptera</taxon>
        <taxon>Paraneoptera</taxon>
        <taxon>Hemiptera</taxon>
        <taxon>Sternorrhyncha</taxon>
        <taxon>Psylloidea</taxon>
        <taxon>Psyllidae</taxon>
        <taxon>Psyllinae</taxon>
        <taxon>Cacopsylla</taxon>
    </lineage>
</organism>
<protein>
    <submittedName>
        <fullName evidence="1">Uncharacterized protein</fullName>
    </submittedName>
</protein>
<proteinExistence type="predicted"/>
<evidence type="ECO:0000313" key="1">
    <source>
        <dbReference type="EMBL" id="CAG6607511.1"/>
    </source>
</evidence>
<sequence>MADPRPLYYIPALEAANTIPTKSCRIWVVASPPRESSREYHGNLRLDTLLERTACIISTFPTKISIILVYLASMRSKTSPLIVTRRLSTYTVITHCGLKIF</sequence>